<name>A0A8X6JAZ8_TRICU</name>
<dbReference type="EMBL" id="BMAO01009037">
    <property type="protein sequence ID" value="GFR28185.1"/>
    <property type="molecule type" value="Genomic_DNA"/>
</dbReference>
<proteinExistence type="predicted"/>
<accession>A0A8X6JAZ8</accession>
<organism evidence="1 2">
    <name type="scientific">Trichonephila clavata</name>
    <name type="common">Joro spider</name>
    <name type="synonym">Nephila clavata</name>
    <dbReference type="NCBI Taxonomy" id="2740835"/>
    <lineage>
        <taxon>Eukaryota</taxon>
        <taxon>Metazoa</taxon>
        <taxon>Ecdysozoa</taxon>
        <taxon>Arthropoda</taxon>
        <taxon>Chelicerata</taxon>
        <taxon>Arachnida</taxon>
        <taxon>Araneae</taxon>
        <taxon>Araneomorphae</taxon>
        <taxon>Entelegynae</taxon>
        <taxon>Araneoidea</taxon>
        <taxon>Nephilidae</taxon>
        <taxon>Trichonephila</taxon>
    </lineage>
</organism>
<gene>
    <name evidence="1" type="ORF">TNCT_652321</name>
</gene>
<dbReference type="Proteomes" id="UP000887116">
    <property type="component" value="Unassembled WGS sequence"/>
</dbReference>
<protein>
    <submittedName>
        <fullName evidence="1">Uncharacterized protein</fullName>
    </submittedName>
</protein>
<reference evidence="1" key="1">
    <citation type="submission" date="2020-07" db="EMBL/GenBank/DDBJ databases">
        <title>Multicomponent nature underlies the extraordinary mechanical properties of spider dragline silk.</title>
        <authorList>
            <person name="Kono N."/>
            <person name="Nakamura H."/>
            <person name="Mori M."/>
            <person name="Yoshida Y."/>
            <person name="Ohtoshi R."/>
            <person name="Malay A.D."/>
            <person name="Moran D.A.P."/>
            <person name="Tomita M."/>
            <person name="Numata K."/>
            <person name="Arakawa K."/>
        </authorList>
    </citation>
    <scope>NUCLEOTIDE SEQUENCE</scope>
</reference>
<comment type="caution">
    <text evidence="1">The sequence shown here is derived from an EMBL/GenBank/DDBJ whole genome shotgun (WGS) entry which is preliminary data.</text>
</comment>
<keyword evidence="2" id="KW-1185">Reference proteome</keyword>
<evidence type="ECO:0000313" key="1">
    <source>
        <dbReference type="EMBL" id="GFR28185.1"/>
    </source>
</evidence>
<evidence type="ECO:0000313" key="2">
    <source>
        <dbReference type="Proteomes" id="UP000887116"/>
    </source>
</evidence>
<sequence>MQSIILTKLHSQQILSQISENIFSLEVSNAKTKQKVDEKVLSQFSNIQGTLKSQRILQSNTAFFPSRAEIPKNPQKTLSRLKISPCDRKSRTNETNQVRQIVALRPFPLWLEQSGNKTINN</sequence>
<dbReference type="AlphaFoldDB" id="A0A8X6JAZ8"/>